<dbReference type="InterPro" id="IPR001796">
    <property type="entry name" value="DHFR_dom"/>
</dbReference>
<dbReference type="GO" id="GO:0046655">
    <property type="term" value="P:folic acid metabolic process"/>
    <property type="evidence" value="ECO:0007669"/>
    <property type="project" value="TreeGrafter"/>
</dbReference>
<feature type="domain" description="DHFR" evidence="9">
    <location>
        <begin position="2"/>
        <end position="163"/>
    </location>
</feature>
<comment type="similarity">
    <text evidence="2 8">Belongs to the dihydrofolate reductase family.</text>
</comment>
<dbReference type="GO" id="GO:0070401">
    <property type="term" value="F:NADP+ binding"/>
    <property type="evidence" value="ECO:0007669"/>
    <property type="project" value="UniProtKB-ARBA"/>
</dbReference>
<dbReference type="PANTHER" id="PTHR48069">
    <property type="entry name" value="DIHYDROFOLATE REDUCTASE"/>
    <property type="match status" value="1"/>
</dbReference>
<dbReference type="PANTHER" id="PTHR48069:SF3">
    <property type="entry name" value="DIHYDROFOLATE REDUCTASE"/>
    <property type="match status" value="1"/>
</dbReference>
<comment type="catalytic activity">
    <reaction evidence="8">
        <text>(6S)-5,6,7,8-tetrahydrofolate + NADP(+) = 7,8-dihydrofolate + NADPH + H(+)</text>
        <dbReference type="Rhea" id="RHEA:15009"/>
        <dbReference type="ChEBI" id="CHEBI:15378"/>
        <dbReference type="ChEBI" id="CHEBI:57451"/>
        <dbReference type="ChEBI" id="CHEBI:57453"/>
        <dbReference type="ChEBI" id="CHEBI:57783"/>
        <dbReference type="ChEBI" id="CHEBI:58349"/>
        <dbReference type="EC" id="1.5.1.3"/>
    </reaction>
</comment>
<dbReference type="Gene3D" id="3.40.430.10">
    <property type="entry name" value="Dihydrofolate Reductase, subunit A"/>
    <property type="match status" value="1"/>
</dbReference>
<dbReference type="InterPro" id="IPR012259">
    <property type="entry name" value="DHFR"/>
</dbReference>
<keyword evidence="10" id="KW-0808">Transferase</keyword>
<dbReference type="GO" id="GO:0046654">
    <property type="term" value="P:tetrahydrofolate biosynthetic process"/>
    <property type="evidence" value="ECO:0007669"/>
    <property type="project" value="UniProtKB-UniPathway"/>
</dbReference>
<comment type="pathway">
    <text evidence="1 8">Cofactor biosynthesis; tetrahydrofolate biosynthesis; 5,6,7,8-tetrahydrofolate from 7,8-dihydrofolate: step 1/1.</text>
</comment>
<dbReference type="UniPathway" id="UPA00077">
    <property type="reaction ID" value="UER00158"/>
</dbReference>
<evidence type="ECO:0000313" key="10">
    <source>
        <dbReference type="EMBL" id="PHN03057.1"/>
    </source>
</evidence>
<dbReference type="GO" id="GO:0005829">
    <property type="term" value="C:cytosol"/>
    <property type="evidence" value="ECO:0007669"/>
    <property type="project" value="TreeGrafter"/>
</dbReference>
<accession>A0A2D0N3N7</accession>
<dbReference type="GO" id="GO:0016301">
    <property type="term" value="F:kinase activity"/>
    <property type="evidence" value="ECO:0007669"/>
    <property type="project" value="UniProtKB-KW"/>
</dbReference>
<keyword evidence="10" id="KW-0418">Kinase</keyword>
<dbReference type="SUPFAM" id="SSF53597">
    <property type="entry name" value="Dihydrofolate reductase-like"/>
    <property type="match status" value="1"/>
</dbReference>
<dbReference type="Pfam" id="PF00186">
    <property type="entry name" value="DHFR_1"/>
    <property type="match status" value="1"/>
</dbReference>
<dbReference type="InterPro" id="IPR024072">
    <property type="entry name" value="DHFR-like_dom_sf"/>
</dbReference>
<evidence type="ECO:0000256" key="1">
    <source>
        <dbReference type="ARBA" id="ARBA00004903"/>
    </source>
</evidence>
<dbReference type="GO" id="GO:0004146">
    <property type="term" value="F:dihydrofolate reductase activity"/>
    <property type="evidence" value="ECO:0007669"/>
    <property type="project" value="UniProtKB-EC"/>
</dbReference>
<keyword evidence="4 8" id="KW-0554">One-carbon metabolism</keyword>
<dbReference type="CDD" id="cd00209">
    <property type="entry name" value="DHFR"/>
    <property type="match status" value="1"/>
</dbReference>
<evidence type="ECO:0000256" key="8">
    <source>
        <dbReference type="PIRNR" id="PIRNR000194"/>
    </source>
</evidence>
<dbReference type="PIRSF" id="PIRSF000194">
    <property type="entry name" value="DHFR"/>
    <property type="match status" value="1"/>
</dbReference>
<evidence type="ECO:0000256" key="7">
    <source>
        <dbReference type="ARBA" id="ARBA00025067"/>
    </source>
</evidence>
<evidence type="ECO:0000256" key="2">
    <source>
        <dbReference type="ARBA" id="ARBA00009539"/>
    </source>
</evidence>
<comment type="caution">
    <text evidence="10">The sequence shown here is derived from an EMBL/GenBank/DDBJ whole genome shotgun (WGS) entry which is preliminary data.</text>
</comment>
<dbReference type="RefSeq" id="WP_099153499.1">
    <property type="nucleotide sequence ID" value="NZ_PDUD01000034.1"/>
</dbReference>
<dbReference type="Proteomes" id="UP000223913">
    <property type="component" value="Unassembled WGS sequence"/>
</dbReference>
<keyword evidence="11" id="KW-1185">Reference proteome</keyword>
<dbReference type="EC" id="1.5.1.3" evidence="3 8"/>
<evidence type="ECO:0000256" key="3">
    <source>
        <dbReference type="ARBA" id="ARBA00012856"/>
    </source>
</evidence>
<evidence type="ECO:0000313" key="11">
    <source>
        <dbReference type="Proteomes" id="UP000223913"/>
    </source>
</evidence>
<reference evidence="10 11" key="1">
    <citation type="submission" date="2017-10" db="EMBL/GenBank/DDBJ databases">
        <title>The draft genome sequence of Lewinella nigricans NBRC 102662.</title>
        <authorList>
            <person name="Wang K."/>
        </authorList>
    </citation>
    <scope>NUCLEOTIDE SEQUENCE [LARGE SCALE GENOMIC DNA]</scope>
    <source>
        <strain evidence="10 11">NBRC 102662</strain>
    </source>
</reference>
<keyword evidence="5 8" id="KW-0521">NADP</keyword>
<dbReference type="AlphaFoldDB" id="A0A2D0N3N7"/>
<evidence type="ECO:0000256" key="4">
    <source>
        <dbReference type="ARBA" id="ARBA00022563"/>
    </source>
</evidence>
<evidence type="ECO:0000256" key="6">
    <source>
        <dbReference type="ARBA" id="ARBA00023002"/>
    </source>
</evidence>
<dbReference type="EMBL" id="PDUD01000034">
    <property type="protein sequence ID" value="PHN03057.1"/>
    <property type="molecule type" value="Genomic_DNA"/>
</dbReference>
<dbReference type="PROSITE" id="PS51330">
    <property type="entry name" value="DHFR_2"/>
    <property type="match status" value="1"/>
</dbReference>
<dbReference type="GO" id="GO:0006730">
    <property type="term" value="P:one-carbon metabolic process"/>
    <property type="evidence" value="ECO:0007669"/>
    <property type="project" value="UniProtKB-KW"/>
</dbReference>
<evidence type="ECO:0000259" key="9">
    <source>
        <dbReference type="PROSITE" id="PS51330"/>
    </source>
</evidence>
<dbReference type="FunFam" id="3.40.430.10:FF:000001">
    <property type="entry name" value="Dihydrofolate reductase"/>
    <property type="match status" value="1"/>
</dbReference>
<dbReference type="OrthoDB" id="9804315at2"/>
<organism evidence="10 11">
    <name type="scientific">Flavilitoribacter nigricans (strain ATCC 23147 / DSM 23189 / NBRC 102662 / NCIMB 1420 / SS-2)</name>
    <name type="common">Lewinella nigricans</name>
    <dbReference type="NCBI Taxonomy" id="1122177"/>
    <lineage>
        <taxon>Bacteria</taxon>
        <taxon>Pseudomonadati</taxon>
        <taxon>Bacteroidota</taxon>
        <taxon>Saprospiria</taxon>
        <taxon>Saprospirales</taxon>
        <taxon>Lewinellaceae</taxon>
        <taxon>Flavilitoribacter</taxon>
    </lineage>
</organism>
<comment type="function">
    <text evidence="7 8">Key enzyme in folate metabolism. Catalyzes an essential reaction for de novo glycine and purine synthesis, and for DNA precursor synthesis.</text>
</comment>
<gene>
    <name evidence="10" type="ORF">CRP01_28670</name>
</gene>
<dbReference type="GO" id="GO:0046452">
    <property type="term" value="P:dihydrofolate metabolic process"/>
    <property type="evidence" value="ECO:0007669"/>
    <property type="project" value="TreeGrafter"/>
</dbReference>
<protein>
    <recommendedName>
        <fullName evidence="3 8">Dihydrofolate reductase</fullName>
        <ecNumber evidence="3 8">1.5.1.3</ecNumber>
    </recommendedName>
</protein>
<keyword evidence="6 8" id="KW-0560">Oxidoreductase</keyword>
<proteinExistence type="inferred from homology"/>
<name>A0A2D0N3N7_FLAN2</name>
<sequence length="169" mass="18850">MLVSAIVAAARNRVIGNDDNEIPWYLSSDLKYFKKTTLGHHVIMGRNTFRSMGRPLPKRTNIILSRDPYFAASGCLVARSLPEALGLAYDNGETEAFIIGGGAIYSLSLPLLDKIYLTEVDAAPEGTVYFPEVDFTQWELLSSESHPADEKNDHAYTFKVYERIGSEEE</sequence>
<evidence type="ECO:0000256" key="5">
    <source>
        <dbReference type="ARBA" id="ARBA00022857"/>
    </source>
</evidence>
<dbReference type="PRINTS" id="PR00070">
    <property type="entry name" value="DHFR"/>
</dbReference>